<protein>
    <submittedName>
        <fullName evidence="1">Uncharacterized protein</fullName>
    </submittedName>
</protein>
<accession>A0A8J3M8P7</accession>
<dbReference type="RefSeq" id="WP_189680654.1">
    <property type="nucleotide sequence ID" value="NZ_BNCJ01000007.1"/>
</dbReference>
<comment type="caution">
    <text evidence="1">The sequence shown here is derived from an EMBL/GenBank/DDBJ whole genome shotgun (WGS) entry which is preliminary data.</text>
</comment>
<dbReference type="EMBL" id="BNCJ01000007">
    <property type="protein sequence ID" value="GHF54439.1"/>
    <property type="molecule type" value="Genomic_DNA"/>
</dbReference>
<name>A0A8J3M8P7_9RHOB</name>
<proteinExistence type="predicted"/>
<reference evidence="1" key="1">
    <citation type="journal article" date="2014" name="Int. J. Syst. Evol. Microbiol.">
        <title>Complete genome sequence of Corynebacterium casei LMG S-19264T (=DSM 44701T), isolated from a smear-ripened cheese.</title>
        <authorList>
            <consortium name="US DOE Joint Genome Institute (JGI-PGF)"/>
            <person name="Walter F."/>
            <person name="Albersmeier A."/>
            <person name="Kalinowski J."/>
            <person name="Ruckert C."/>
        </authorList>
    </citation>
    <scope>NUCLEOTIDE SEQUENCE</scope>
    <source>
        <strain evidence="1">KCTC 42650</strain>
    </source>
</reference>
<gene>
    <name evidence="1" type="ORF">GCM10017056_27380</name>
</gene>
<organism evidence="1 2">
    <name type="scientific">Seohaeicola zhoushanensis</name>
    <dbReference type="NCBI Taxonomy" id="1569283"/>
    <lineage>
        <taxon>Bacteria</taxon>
        <taxon>Pseudomonadati</taxon>
        <taxon>Pseudomonadota</taxon>
        <taxon>Alphaproteobacteria</taxon>
        <taxon>Rhodobacterales</taxon>
        <taxon>Roseobacteraceae</taxon>
        <taxon>Seohaeicola</taxon>
    </lineage>
</organism>
<evidence type="ECO:0000313" key="1">
    <source>
        <dbReference type="EMBL" id="GHF54439.1"/>
    </source>
</evidence>
<dbReference type="AlphaFoldDB" id="A0A8J3M8P7"/>
<keyword evidence="2" id="KW-1185">Reference proteome</keyword>
<sequence>MTIAALASHLERLEALVKAKGRLPLWRLDDAERAAYQRWRNASKAAIADYEAEHGKGASYAAGREGNFEIPDMPEWLRKALDLEPTPAIPVGATTPEAAQIYRGYVECNQS</sequence>
<reference evidence="1" key="2">
    <citation type="submission" date="2020-09" db="EMBL/GenBank/DDBJ databases">
        <authorList>
            <person name="Sun Q."/>
            <person name="Kim S."/>
        </authorList>
    </citation>
    <scope>NUCLEOTIDE SEQUENCE</scope>
    <source>
        <strain evidence="1">KCTC 42650</strain>
    </source>
</reference>
<dbReference type="Proteomes" id="UP000626220">
    <property type="component" value="Unassembled WGS sequence"/>
</dbReference>
<evidence type="ECO:0000313" key="2">
    <source>
        <dbReference type="Proteomes" id="UP000626220"/>
    </source>
</evidence>